<dbReference type="Pfam" id="PF16984">
    <property type="entry name" value="Grp7_allergen"/>
    <property type="match status" value="1"/>
</dbReference>
<evidence type="ECO:0000313" key="3">
    <source>
        <dbReference type="Proteomes" id="UP000625711"/>
    </source>
</evidence>
<dbReference type="Gene3D" id="3.15.10.50">
    <property type="match status" value="1"/>
</dbReference>
<organism evidence="2 3">
    <name type="scientific">Rhynchophorus ferrugineus</name>
    <name type="common">Red palm weevil</name>
    <name type="synonym">Curculio ferrugineus</name>
    <dbReference type="NCBI Taxonomy" id="354439"/>
    <lineage>
        <taxon>Eukaryota</taxon>
        <taxon>Metazoa</taxon>
        <taxon>Ecdysozoa</taxon>
        <taxon>Arthropoda</taxon>
        <taxon>Hexapoda</taxon>
        <taxon>Insecta</taxon>
        <taxon>Pterygota</taxon>
        <taxon>Neoptera</taxon>
        <taxon>Endopterygota</taxon>
        <taxon>Coleoptera</taxon>
        <taxon>Polyphaga</taxon>
        <taxon>Cucujiformia</taxon>
        <taxon>Curculionidae</taxon>
        <taxon>Dryophthorinae</taxon>
        <taxon>Rhynchophorus</taxon>
    </lineage>
</organism>
<dbReference type="EMBL" id="JAACXV010000004">
    <property type="protein sequence ID" value="KAF7287568.1"/>
    <property type="molecule type" value="Genomic_DNA"/>
</dbReference>
<dbReference type="InterPro" id="IPR020234">
    <property type="entry name" value="Mite_allergen_group-7"/>
</dbReference>
<feature type="chain" id="PRO_5032853627" evidence="1">
    <location>
        <begin position="19"/>
        <end position="282"/>
    </location>
</feature>
<proteinExistence type="predicted"/>
<dbReference type="AlphaFoldDB" id="A0A834IXT8"/>
<comment type="caution">
    <text evidence="2">The sequence shown here is derived from an EMBL/GenBank/DDBJ whole genome shotgun (WGS) entry which is preliminary data.</text>
</comment>
<accession>A0A834IXT8</accession>
<dbReference type="InterPro" id="IPR038602">
    <property type="entry name" value="Mite_allergen_7_sf"/>
</dbReference>
<sequence>MKSVGFLVLVCLTIGSFGSSEIDQEQIKEISRKITEINFNNTDFNNDFKMNILKAVLGMQTVRVSDTYDADVTNFTEQLLTNVRALIIDQGLEPLQLPDEKVNLVVTGNVHLTNGWLTDLSTIWTYDEVQINYSNETKILDVTLPLSFDVLLITYDYKTKIILVTIHGDLKAKVKKVKLNLHLGFNFNTYQAFVDKLDVKKSGTITIEFTGLGLLNWIIDAMSDVLIALFHNLILGIVNSIIQTPVQAVIEDINEIINNFLYPSSLINCCHAMFDQYKLNQH</sequence>
<dbReference type="OrthoDB" id="6419576at2759"/>
<keyword evidence="1" id="KW-0732">Signal</keyword>
<dbReference type="Proteomes" id="UP000625711">
    <property type="component" value="Unassembled WGS sequence"/>
</dbReference>
<feature type="signal peptide" evidence="1">
    <location>
        <begin position="1"/>
        <end position="18"/>
    </location>
</feature>
<name>A0A834IXT8_RHYFE</name>
<gene>
    <name evidence="2" type="ORF">GWI33_005931</name>
</gene>
<keyword evidence="3" id="KW-1185">Reference proteome</keyword>
<protein>
    <submittedName>
        <fullName evidence="2">Uncharacterized protein</fullName>
    </submittedName>
</protein>
<reference evidence="2" key="1">
    <citation type="submission" date="2020-08" db="EMBL/GenBank/DDBJ databases">
        <title>Genome sequencing and assembly of the red palm weevil Rhynchophorus ferrugineus.</title>
        <authorList>
            <person name="Dias G.B."/>
            <person name="Bergman C.M."/>
            <person name="Manee M."/>
        </authorList>
    </citation>
    <scope>NUCLEOTIDE SEQUENCE</scope>
    <source>
        <strain evidence="2">AA-2017</strain>
        <tissue evidence="2">Whole larva</tissue>
    </source>
</reference>
<evidence type="ECO:0000256" key="1">
    <source>
        <dbReference type="SAM" id="SignalP"/>
    </source>
</evidence>
<evidence type="ECO:0000313" key="2">
    <source>
        <dbReference type="EMBL" id="KAF7287568.1"/>
    </source>
</evidence>